<dbReference type="Gene3D" id="3.40.630.30">
    <property type="match status" value="1"/>
</dbReference>
<evidence type="ECO:0000313" key="13">
    <source>
        <dbReference type="Proteomes" id="UP000193467"/>
    </source>
</evidence>
<evidence type="ECO:0000256" key="1">
    <source>
        <dbReference type="ARBA" id="ARBA00013184"/>
    </source>
</evidence>
<evidence type="ECO:0000256" key="2">
    <source>
        <dbReference type="ARBA" id="ARBA00022679"/>
    </source>
</evidence>
<dbReference type="Pfam" id="PF00583">
    <property type="entry name" value="Acetyltransf_1"/>
    <property type="match status" value="1"/>
</dbReference>
<evidence type="ECO:0000256" key="6">
    <source>
        <dbReference type="ARBA" id="ARBA00025774"/>
    </source>
</evidence>
<comment type="caution">
    <text evidence="12">The sequence shown here is derived from an EMBL/GenBank/DDBJ whole genome shotgun (WGS) entry which is preliminary data.</text>
</comment>
<dbReference type="SUPFAM" id="SSF55729">
    <property type="entry name" value="Acyl-CoA N-acyltransferases (Nat)"/>
    <property type="match status" value="1"/>
</dbReference>
<dbReference type="PANTHER" id="PTHR14744">
    <property type="entry name" value="N-ALPHA-ACETYLTRANSFERASE 60"/>
    <property type="match status" value="1"/>
</dbReference>
<keyword evidence="3" id="KW-0159">Chromosome partition</keyword>
<evidence type="ECO:0000256" key="10">
    <source>
        <dbReference type="ARBA" id="ARBA00048848"/>
    </source>
</evidence>
<dbReference type="EC" id="2.3.1.48" evidence="1"/>
<keyword evidence="4" id="KW-0156">Chromatin regulator</keyword>
<dbReference type="InterPro" id="IPR016181">
    <property type="entry name" value="Acyl_CoA_acyltransferase"/>
</dbReference>
<dbReference type="EMBL" id="MCGR01000018">
    <property type="protein sequence ID" value="ORY84147.1"/>
    <property type="molecule type" value="Genomic_DNA"/>
</dbReference>
<sequence>MQFERWLPVNELPAVAFMAPTDSLLAGAGPLDFILPPTCSISALRRGFQPIPFHSPIAGRVPPSSVEEALTGRPAKRARREEKEITIRMLKRADVDAVSDLQDSNLPLSYPWSFYATLLTSSSSLCLIAVPSSSTSSATPPPVLGCISARLSPASLDDLSTTPTIHILSLVIAPSARRTGLARSLFKEVVRTLGGGAAAGKSQKEVQVILHVLASNTGAQAFYKKEGLEEVRRVRGHYRRLRDGENGEAVEMRGLVKL</sequence>
<dbReference type="GO" id="GO:0000139">
    <property type="term" value="C:Golgi membrane"/>
    <property type="evidence" value="ECO:0007669"/>
    <property type="project" value="TreeGrafter"/>
</dbReference>
<accession>A0A1Y2FKP4</accession>
<comment type="catalytic activity">
    <reaction evidence="10">
        <text>N-terminal L-methionyl-[transmembrane protein] + acetyl-CoA = N-terminal N(alpha)-acetyl-L-methionyl-[transmembrane protein] + CoA + H(+)</text>
        <dbReference type="Rhea" id="RHEA:50604"/>
        <dbReference type="Rhea" id="RHEA-COMP:12745"/>
        <dbReference type="Rhea" id="RHEA-COMP:12746"/>
        <dbReference type="ChEBI" id="CHEBI:15378"/>
        <dbReference type="ChEBI" id="CHEBI:57287"/>
        <dbReference type="ChEBI" id="CHEBI:57288"/>
        <dbReference type="ChEBI" id="CHEBI:64731"/>
        <dbReference type="ChEBI" id="CHEBI:133414"/>
        <dbReference type="EC" id="2.3.1.259"/>
    </reaction>
</comment>
<reference evidence="12 13" key="1">
    <citation type="submission" date="2016-07" db="EMBL/GenBank/DDBJ databases">
        <title>Pervasive Adenine N6-methylation of Active Genes in Fungi.</title>
        <authorList>
            <consortium name="DOE Joint Genome Institute"/>
            <person name="Mondo S.J."/>
            <person name="Dannebaum R.O."/>
            <person name="Kuo R.C."/>
            <person name="Labutti K."/>
            <person name="Haridas S."/>
            <person name="Kuo A."/>
            <person name="Salamov A."/>
            <person name="Ahrendt S.R."/>
            <person name="Lipzen A."/>
            <person name="Sullivan W."/>
            <person name="Andreopoulos W.B."/>
            <person name="Clum A."/>
            <person name="Lindquist E."/>
            <person name="Daum C."/>
            <person name="Ramamoorthy G.K."/>
            <person name="Gryganskyi A."/>
            <person name="Culley D."/>
            <person name="Magnuson J.K."/>
            <person name="James T.Y."/>
            <person name="O'Malley M.A."/>
            <person name="Stajich J.E."/>
            <person name="Spatafora J.W."/>
            <person name="Visel A."/>
            <person name="Grigoriev I.V."/>
        </authorList>
    </citation>
    <scope>NUCLEOTIDE SEQUENCE [LARGE SCALE GENOMIC DNA]</scope>
    <source>
        <strain evidence="12 13">62-1032</strain>
    </source>
</reference>
<evidence type="ECO:0000256" key="5">
    <source>
        <dbReference type="ARBA" id="ARBA00023315"/>
    </source>
</evidence>
<dbReference type="InterPro" id="IPR000182">
    <property type="entry name" value="GNAT_dom"/>
</dbReference>
<keyword evidence="5" id="KW-0012">Acyltransferase</keyword>
<organism evidence="12 13">
    <name type="scientific">Leucosporidium creatinivorum</name>
    <dbReference type="NCBI Taxonomy" id="106004"/>
    <lineage>
        <taxon>Eukaryota</taxon>
        <taxon>Fungi</taxon>
        <taxon>Dikarya</taxon>
        <taxon>Basidiomycota</taxon>
        <taxon>Pucciniomycotina</taxon>
        <taxon>Microbotryomycetes</taxon>
        <taxon>Leucosporidiales</taxon>
        <taxon>Leucosporidium</taxon>
    </lineage>
</organism>
<dbReference type="EC" id="2.3.1.259" evidence="7"/>
<dbReference type="OrthoDB" id="47017at2759"/>
<keyword evidence="2" id="KW-0808">Transferase</keyword>
<evidence type="ECO:0000256" key="7">
    <source>
        <dbReference type="ARBA" id="ARBA00026111"/>
    </source>
</evidence>
<dbReference type="GO" id="GO:0004402">
    <property type="term" value="F:histone acetyltransferase activity"/>
    <property type="evidence" value="ECO:0007669"/>
    <property type="project" value="TreeGrafter"/>
</dbReference>
<dbReference type="InParanoid" id="A0A1Y2FKP4"/>
<dbReference type="CDD" id="cd04301">
    <property type="entry name" value="NAT_SF"/>
    <property type="match status" value="1"/>
</dbReference>
<proteinExistence type="inferred from homology"/>
<evidence type="ECO:0000256" key="8">
    <source>
        <dbReference type="ARBA" id="ARBA00026144"/>
    </source>
</evidence>
<dbReference type="Proteomes" id="UP000193467">
    <property type="component" value="Unassembled WGS sequence"/>
</dbReference>
<feature type="domain" description="N-acetyltransferase" evidence="11">
    <location>
        <begin position="85"/>
        <end position="257"/>
    </location>
</feature>
<protein>
    <recommendedName>
        <fullName evidence="8">N-alpha-acetyltransferase 60</fullName>
        <ecNumber evidence="7">2.3.1.259</ecNumber>
        <ecNumber evidence="1">2.3.1.48</ecNumber>
    </recommendedName>
</protein>
<evidence type="ECO:0000256" key="4">
    <source>
        <dbReference type="ARBA" id="ARBA00022853"/>
    </source>
</evidence>
<dbReference type="InterPro" id="IPR045141">
    <property type="entry name" value="NAA60-like"/>
</dbReference>
<evidence type="ECO:0000256" key="9">
    <source>
        <dbReference type="ARBA" id="ARBA00048017"/>
    </source>
</evidence>
<dbReference type="GO" id="GO:0120518">
    <property type="term" value="F:protein N-terminal-methionine acetyltransferase activity"/>
    <property type="evidence" value="ECO:0007669"/>
    <property type="project" value="UniProtKB-EC"/>
</dbReference>
<comment type="catalytic activity">
    <reaction evidence="9">
        <text>L-lysyl-[protein] + acetyl-CoA = N(6)-acetyl-L-lysyl-[protein] + CoA + H(+)</text>
        <dbReference type="Rhea" id="RHEA:45948"/>
        <dbReference type="Rhea" id="RHEA-COMP:9752"/>
        <dbReference type="Rhea" id="RHEA-COMP:10731"/>
        <dbReference type="ChEBI" id="CHEBI:15378"/>
        <dbReference type="ChEBI" id="CHEBI:29969"/>
        <dbReference type="ChEBI" id="CHEBI:57287"/>
        <dbReference type="ChEBI" id="CHEBI:57288"/>
        <dbReference type="ChEBI" id="CHEBI:61930"/>
        <dbReference type="EC" id="2.3.1.48"/>
    </reaction>
</comment>
<keyword evidence="13" id="KW-1185">Reference proteome</keyword>
<comment type="similarity">
    <text evidence="6">Belongs to the acetyltransferase family. NAA60 subfamily.</text>
</comment>
<evidence type="ECO:0000259" key="11">
    <source>
        <dbReference type="PROSITE" id="PS51186"/>
    </source>
</evidence>
<dbReference type="PANTHER" id="PTHR14744:SF15">
    <property type="entry name" value="N-ALPHA-ACETYLTRANSFERASE 60"/>
    <property type="match status" value="1"/>
</dbReference>
<dbReference type="STRING" id="106004.A0A1Y2FKP4"/>
<evidence type="ECO:0000256" key="3">
    <source>
        <dbReference type="ARBA" id="ARBA00022829"/>
    </source>
</evidence>
<name>A0A1Y2FKP4_9BASI</name>
<dbReference type="PROSITE" id="PS51186">
    <property type="entry name" value="GNAT"/>
    <property type="match status" value="1"/>
</dbReference>
<dbReference type="AlphaFoldDB" id="A0A1Y2FKP4"/>
<dbReference type="GO" id="GO:0007059">
    <property type="term" value="P:chromosome segregation"/>
    <property type="evidence" value="ECO:0007669"/>
    <property type="project" value="UniProtKB-KW"/>
</dbReference>
<evidence type="ECO:0000313" key="12">
    <source>
        <dbReference type="EMBL" id="ORY84147.1"/>
    </source>
</evidence>
<gene>
    <name evidence="12" type="ORF">BCR35DRAFT_303226</name>
</gene>